<gene>
    <name evidence="2" type="ORF">LTR77_008089</name>
</gene>
<dbReference type="Proteomes" id="UP001337655">
    <property type="component" value="Unassembled WGS sequence"/>
</dbReference>
<evidence type="ECO:0000313" key="2">
    <source>
        <dbReference type="EMBL" id="KAK5166546.1"/>
    </source>
</evidence>
<name>A0AAV9P289_9PEZI</name>
<comment type="caution">
    <text evidence="2">The sequence shown here is derived from an EMBL/GenBank/DDBJ whole genome shotgun (WGS) entry which is preliminary data.</text>
</comment>
<dbReference type="GeneID" id="89929423"/>
<dbReference type="RefSeq" id="XP_064656428.1">
    <property type="nucleotide sequence ID" value="XM_064805323.1"/>
</dbReference>
<feature type="compositionally biased region" description="Polar residues" evidence="1">
    <location>
        <begin position="452"/>
        <end position="479"/>
    </location>
</feature>
<keyword evidence="3" id="KW-1185">Reference proteome</keyword>
<feature type="region of interest" description="Disordered" evidence="1">
    <location>
        <begin position="451"/>
        <end position="492"/>
    </location>
</feature>
<dbReference type="AlphaFoldDB" id="A0AAV9P289"/>
<sequence length="492" mass="55007">MQDNAGESESKGPSIPASITIDGVIVCCTGISKRSKNEKDVLAPISTAMQNAPDMAQFVTGHAPDGEEMYFGDLHSLLANGSEPEDTFAGRSHGTRMALVNQFLVTDQNRDLARNMAESYYWETIQQRVKALMHSWSDNRGTCDSHVLQQFMTAAVIVVERADGISEQTKAEYRYLWTALRQLQERNRPIGSAPYHHRDHLNRNRSQCQDTCDTPRVVMRSKLLVYYLTCLLPFKNFFQLSSTSLFTTSPTSCLATAPSTTPNTATKQDVDDDVEYRQGVDTFKIQMREFIELLKAENETIAVSFTSVEVYEDDGQKTTIVKSHIENEVARTGKTELPSCEDIRSIFKGLFGTTSTGVLRHASIAEFELILHVFETKAKKYREIINIQGECGLEGEDGELAQAAQTMDADILKYGNRLTELKFIMRLTRQGLTGMTGTDEAPSYVVHRMPEATSSADLVDKNGTQKSDSETTSPTSNQAMPRMPPRSLKRRF</sequence>
<evidence type="ECO:0000313" key="3">
    <source>
        <dbReference type="Proteomes" id="UP001337655"/>
    </source>
</evidence>
<reference evidence="2 3" key="1">
    <citation type="submission" date="2023-08" db="EMBL/GenBank/DDBJ databases">
        <title>Black Yeasts Isolated from many extreme environments.</title>
        <authorList>
            <person name="Coleine C."/>
            <person name="Stajich J.E."/>
            <person name="Selbmann L."/>
        </authorList>
    </citation>
    <scope>NUCLEOTIDE SEQUENCE [LARGE SCALE GENOMIC DNA]</scope>
    <source>
        <strain evidence="2 3">CCFEE 5935</strain>
    </source>
</reference>
<accession>A0AAV9P289</accession>
<evidence type="ECO:0000256" key="1">
    <source>
        <dbReference type="SAM" id="MobiDB-lite"/>
    </source>
</evidence>
<proteinExistence type="predicted"/>
<organism evidence="2 3">
    <name type="scientific">Saxophila tyrrhenica</name>
    <dbReference type="NCBI Taxonomy" id="1690608"/>
    <lineage>
        <taxon>Eukaryota</taxon>
        <taxon>Fungi</taxon>
        <taxon>Dikarya</taxon>
        <taxon>Ascomycota</taxon>
        <taxon>Pezizomycotina</taxon>
        <taxon>Dothideomycetes</taxon>
        <taxon>Dothideomycetidae</taxon>
        <taxon>Mycosphaerellales</taxon>
        <taxon>Extremaceae</taxon>
        <taxon>Saxophila</taxon>
    </lineage>
</organism>
<dbReference type="EMBL" id="JAVRRT010000013">
    <property type="protein sequence ID" value="KAK5166546.1"/>
    <property type="molecule type" value="Genomic_DNA"/>
</dbReference>
<protein>
    <submittedName>
        <fullName evidence="2">Uncharacterized protein</fullName>
    </submittedName>
</protein>